<feature type="region of interest" description="Disordered" evidence="1">
    <location>
        <begin position="1881"/>
        <end position="2488"/>
    </location>
</feature>
<feature type="compositionally biased region" description="Pro residues" evidence="1">
    <location>
        <begin position="1887"/>
        <end position="1917"/>
    </location>
</feature>
<feature type="region of interest" description="Disordered" evidence="1">
    <location>
        <begin position="1453"/>
        <end position="1512"/>
    </location>
</feature>
<feature type="region of interest" description="Disordered" evidence="1">
    <location>
        <begin position="996"/>
        <end position="1080"/>
    </location>
</feature>
<comment type="caution">
    <text evidence="3">The sequence shown here is derived from an EMBL/GenBank/DDBJ whole genome shotgun (WGS) entry which is preliminary data.</text>
</comment>
<feature type="compositionally biased region" description="Polar residues" evidence="1">
    <location>
        <begin position="743"/>
        <end position="754"/>
    </location>
</feature>
<feature type="compositionally biased region" description="Polar residues" evidence="1">
    <location>
        <begin position="2435"/>
        <end position="2447"/>
    </location>
</feature>
<feature type="compositionally biased region" description="Low complexity" evidence="1">
    <location>
        <begin position="358"/>
        <end position="398"/>
    </location>
</feature>
<feature type="compositionally biased region" description="Basic and acidic residues" evidence="1">
    <location>
        <begin position="12"/>
        <end position="28"/>
    </location>
</feature>
<sequence>MGVSVSAEIETLSERTTSKTTKITDQKKQQVRNYQKNLPDVLKDEDEFWFSRNMQDVASLQEIPPTSSPTTLPPSASPSTTPTGCSYLIDECPSKCWEVEVDKRPPTCTSIAAAFPFLQGCNSLPFDYIDCPECCPDECIDENRDREGCDPTPVPSPAPSPVPSVAPTMRPTGCNYLIEECPLRCWEVGEGARPPTCSSIAASFPFLRGCNSLPFDYIECPECCPDECIDENRDRKGCDPTALPSPAPSPAPSAVPTPVPSATPTAFPSSVPSPNPSPGPSPGPSPAPSEAPSVMKSATPTSIPSSGPSPVPSSAPSAGPSVMKSATPTSIPSSGPSPVPSSAPSAGPSIMKSATPTSIPSSRLSPVPSSAPSAGPSVIKSGTPTSAPSSAPSSNPSSGPSPVPSMLPSKCSEVIESCPHDSCFLSHGDPTRPPDCTDPSIDRPECDAVPPPEGIACPVCCASECRSDHPMFSLSPDGTAPECSPTAVPSPAPSAAPTSAPTPCIEMLENCPADCLSSDVDTRPSSCGLLQRDDCDRIPFQDGCPLCCPAICLDFDPDNCGAPTPVPSPLPSSAPTVMPSPLPTSIPSSSPTSAPSSVPSSAPSPVPSTDPSLTPSEEPTAAAVILLETQKPSSKPSARPTDLPSPLPSPSPSSMPTECTYLIDKCPALCFETDPMKRHPRCIDFNRPDCDVLPYDEANCPQCCPSECDGARDREDCSPTPVPSPKPSPIPSSKPSIEASVGPSATPSETPTSCSHLIDECPTGCWEIDPNDRPASCASIGNTMCNVLPLPVGIDCGCCPDKCLDPQDRIDCSPTPLPSPVPSSKPTDLPSLLPSPAPSSMPSECTYLIDECPALCFEADPMKRHPQCADFDRPDCDVLPYDEADCPQCCPLECNGARDREDCSPTPVPSPMPSSKPSIEASVGPSDTPSEAPTSCSHLIDECPTACWETNPNDRPASCSSIGNNMCNVLPLPIGIKCGCCPDKCLDPQDRIDCSPTPLPSVGPSYVPSPEPSSTPSLDPTLEQSSYPSTVPSSSPTRVPSRDPSSPPSDAPSMKPSETQSASPSDAPSKAPTESPSAMPTSCNHLIDECPVACWEANPNDRLASCVSVGRTICRNIPLPSGISCDCCPDECLNPQDRVECSPTPLPSPKPSGKPTLPGVIVLETLKPSNDPSMVPSSKPSIEASVGPSATPSETPTSCSHLIDECPTGCWEIDPNDRPASCASIGNTMCNVLPLPVGIDCGCCPDKCLDPQDRIDCSPTPLPSPIPSPGPTALPSSVPSSKPTDLPSLLPSPAPSSMPSECTYLIDECPALCFEADPMKRHPQCADFDRPDCDVLPYDEADCPQCCPLECNGARDREDCSPTPVPSPMPSSKPSIEASVGPSDTPSEAPTSCSHLIDECPTACWETNPNDRPASCSSIGNNMCNVLPLPIGIKCGCCPDKCLDPQDRIDCSPTPLPSPIPSPVPTPLPSPGPSSLPSSSDLGVIMDTQQPSESPSSAPSMSPSTVPSAGLSTVPSGLPSIIPTFLPFLAEAEGCGLDISVDESCMVACSFDLCVERPYRMQMLYTGGGCEGTSFKRCAGEDSDACTCTKEDVPCFQWNQNNSCKDFDAEGNICNNLQQTCEGGATAGLASECGPPPSNENHKVYIEAFGREESYFAGPVNVNATWEAMTTTDAVDDYTDIFTYDWDENSGKGRLMQHVVFDSSCKEDLVLSDQFGCHQLREMDSYCQPSCNDGGCMDVTENGLTFGRRSISLLMETDAQLRLDKLIGSIARAGTDNNVQLEHVLGLYTPVDFSAPGTLLNFSEAIGQVVPPPVELSQSGLVISAKTNYSVATIVTGFLLGDRGSPCQQIAESQIGCRRVQELPCQCPPCVASQLSSLPPVGISPPSSDPPPTGGPPPTGVPPIPSAPPPTPNPPSLGAPSPTGTPSSPLVPIPAPTRVPAGKADKSKGGKSGTSNSSKGKQDGKADKFGKSWMSDPGKSGKGVFGKSKSTKGDSGKAGKADKSDSGKSVSGKGKSSKGDSGKTGKADKSDSGKSGKSVSGKSKSTKGDSGKAGKADKSDSGKSVSGKSKSTKEDSGKAGKADKSDSGKSVSGKGKSSKGDSGKAGKADKSDSGKSGKSVSGKSKSTKGDSGKAGKSDNSGKAGKSDSGKAGKSDDDVGDQSGKAGKNDSSKSGKSASGKSKSTKGDLGKAGKNNDAIGDQSGKAGKIDDGVSDQSGKDDSGKSGKSSSGKSKSTKGDTGKAGKSDGTVGDQSGKAGKNDSGKAGKSDWTIGDQSGKSWMSNPGKAGKSDDGIGDQSGKAAKSNSGKIGKSNSGKSKSTKGDSGKAGKNDDAIGDQSGKTGKSGKSGKSDDATGDQSGMASKSNSGKSGKSASGKSKSTKGDPGKAGKNNDAISHQSGKTGKSDSDKSGKDDSGKNNSGSTGKSGSGKNGKIDSANDSTGKPDSSTGKWAGKTGKNDSGKIDQSSPSGKVDSGNKGSSSKGKVSSASPPTAISVAFETSNPSPTNIANLIPVVSSPSLAPDTDASIFSTLLPTAGVQLMAAQPVCDLDLVFLDQCTFECRHEVCKETPYRMQMKYNGGGCYGMSFKRCLGDNPDYCSCDKEELPCSEWSTGNVCADFTSDGRVCNSHGVTCAEQNNKNPTPGCGPPASTEAHTVYIEAYGENELYFSGPVSVNSTWEATTEGEKMSTNTAIFTYEWIEGIGKGKILQQILFQSSCSDDMSAGDQFGSQQLVEFDSFCDISCSDGGCKEVTELGHTFGRRRVSMYLEDVSSIRLDLGAGSFHSNVELEHVLAMYTPSDFSAPSQVFNFSDAIGATVPSTKRLDAKGLELSPGKEYSIAAIVTGFLNGDKSQLCSQVALSQLNCDKKATLQCSCPPCMGANVADLFDYDVSTEGENPLPTSPSKAPSKSPPTSFNPASKSNKGSGKNNGIPVADPSPPSKSPSKSPPSGKLPKETGKQDAPKDTKKMNAITRSDGK</sequence>
<feature type="compositionally biased region" description="Basic and acidic residues" evidence="1">
    <location>
        <begin position="2017"/>
        <end position="2034"/>
    </location>
</feature>
<feature type="compositionally biased region" description="Basic and acidic residues" evidence="1">
    <location>
        <begin position="2319"/>
        <end position="2331"/>
    </location>
</feature>
<feature type="compositionally biased region" description="Pro residues" evidence="1">
    <location>
        <begin position="569"/>
        <end position="584"/>
    </location>
</feature>
<feature type="region of interest" description="Disordered" evidence="1">
    <location>
        <begin position="814"/>
        <end position="837"/>
    </location>
</feature>
<feature type="compositionally biased region" description="Polar residues" evidence="1">
    <location>
        <begin position="2272"/>
        <end position="2281"/>
    </location>
</feature>
<feature type="compositionally biased region" description="Basic and acidic residues" evidence="1">
    <location>
        <begin position="2206"/>
        <end position="2223"/>
    </location>
</feature>
<feature type="compositionally biased region" description="Low complexity" evidence="1">
    <location>
        <begin position="2467"/>
        <end position="2487"/>
    </location>
</feature>
<feature type="compositionally biased region" description="Basic and acidic residues" evidence="1">
    <location>
        <begin position="2235"/>
        <end position="2244"/>
    </location>
</feature>
<feature type="compositionally biased region" description="Basic and acidic residues" evidence="1">
    <location>
        <begin position="2144"/>
        <end position="2156"/>
    </location>
</feature>
<feature type="compositionally biased region" description="Polar residues" evidence="1">
    <location>
        <begin position="1014"/>
        <end position="1024"/>
    </location>
</feature>
<feature type="compositionally biased region" description="Pro residues" evidence="1">
    <location>
        <begin position="1454"/>
        <end position="1474"/>
    </location>
</feature>
<feature type="compositionally biased region" description="Pro residues" evidence="1">
    <location>
        <begin position="643"/>
        <end position="653"/>
    </location>
</feature>
<feature type="region of interest" description="Disordered" evidence="1">
    <location>
        <begin position="1168"/>
        <end position="1199"/>
    </location>
</feature>
<feature type="compositionally biased region" description="Low complexity" evidence="1">
    <location>
        <begin position="1025"/>
        <end position="1044"/>
    </location>
</feature>
<feature type="compositionally biased region" description="Basic and acidic residues" evidence="1">
    <location>
        <begin position="2401"/>
        <end position="2414"/>
    </location>
</feature>
<reference evidence="3" key="1">
    <citation type="submission" date="2023-08" db="EMBL/GenBank/DDBJ databases">
        <authorList>
            <person name="Audoor S."/>
            <person name="Bilcke G."/>
        </authorList>
    </citation>
    <scope>NUCLEOTIDE SEQUENCE</scope>
</reference>
<feature type="compositionally biased region" description="Pro residues" evidence="1">
    <location>
        <begin position="720"/>
        <end position="732"/>
    </location>
</feature>
<dbReference type="Pfam" id="PF24269">
    <property type="entry name" value="DUF7467"/>
    <property type="match status" value="2"/>
</dbReference>
<feature type="region of interest" description="Disordered" evidence="1">
    <location>
        <begin position="630"/>
        <end position="654"/>
    </location>
</feature>
<feature type="compositionally biased region" description="Low complexity" evidence="1">
    <location>
        <begin position="1273"/>
        <end position="1289"/>
    </location>
</feature>
<gene>
    <name evidence="3" type="ORF">CYCCA115_LOCUS325</name>
</gene>
<dbReference type="Proteomes" id="UP001295423">
    <property type="component" value="Unassembled WGS sequence"/>
</dbReference>
<dbReference type="EMBL" id="CAKOGP040000001">
    <property type="protein sequence ID" value="CAJ1901315.1"/>
    <property type="molecule type" value="Genomic_DNA"/>
</dbReference>
<dbReference type="InterPro" id="IPR055890">
    <property type="entry name" value="DUF7467"/>
</dbReference>
<evidence type="ECO:0000313" key="3">
    <source>
        <dbReference type="EMBL" id="CAJ1901315.1"/>
    </source>
</evidence>
<feature type="compositionally biased region" description="Pro residues" evidence="1">
    <location>
        <begin position="997"/>
        <end position="1013"/>
    </location>
</feature>
<name>A0AAD2CBV2_9STRA</name>
<feature type="compositionally biased region" description="Low complexity" evidence="1">
    <location>
        <begin position="2297"/>
        <end position="2316"/>
    </location>
</feature>
<feature type="region of interest" description="Disordered" evidence="1">
    <location>
        <begin position="569"/>
        <end position="618"/>
    </location>
</feature>
<feature type="region of interest" description="Disordered" evidence="1">
    <location>
        <begin position="1"/>
        <end position="30"/>
    </location>
</feature>
<feature type="compositionally biased region" description="Basic and acidic residues" evidence="1">
    <location>
        <begin position="2071"/>
        <end position="2087"/>
    </location>
</feature>
<feature type="compositionally biased region" description="Basic and acidic residues" evidence="1">
    <location>
        <begin position="2046"/>
        <end position="2061"/>
    </location>
</feature>
<evidence type="ECO:0000256" key="1">
    <source>
        <dbReference type="SAM" id="MobiDB-lite"/>
    </source>
</evidence>
<protein>
    <recommendedName>
        <fullName evidence="2">DUF7467 domain-containing protein</fullName>
    </recommendedName>
</protein>
<feature type="region of interest" description="Disordered" evidence="1">
    <location>
        <begin position="1360"/>
        <end position="1390"/>
    </location>
</feature>
<feature type="region of interest" description="Disordered" evidence="1">
    <location>
        <begin position="715"/>
        <end position="754"/>
    </location>
</feature>
<feature type="compositionally biased region" description="Basic and acidic residues" evidence="1">
    <location>
        <begin position="1991"/>
        <end position="2006"/>
    </location>
</feature>
<feature type="compositionally biased region" description="Low complexity" evidence="1">
    <location>
        <begin position="2354"/>
        <end position="2376"/>
    </location>
</feature>
<organism evidence="3 4">
    <name type="scientific">Cylindrotheca closterium</name>
    <dbReference type="NCBI Taxonomy" id="2856"/>
    <lineage>
        <taxon>Eukaryota</taxon>
        <taxon>Sar</taxon>
        <taxon>Stramenopiles</taxon>
        <taxon>Ochrophyta</taxon>
        <taxon>Bacillariophyta</taxon>
        <taxon>Bacillariophyceae</taxon>
        <taxon>Bacillariophycidae</taxon>
        <taxon>Bacillariales</taxon>
        <taxon>Bacillariaceae</taxon>
        <taxon>Cylindrotheca</taxon>
    </lineage>
</organism>
<feature type="region of interest" description="Disordered" evidence="1">
    <location>
        <begin position="905"/>
        <end position="933"/>
    </location>
</feature>
<feature type="compositionally biased region" description="Basic and acidic residues" evidence="1">
    <location>
        <begin position="2257"/>
        <end position="2266"/>
    </location>
</feature>
<feature type="domain" description="DUF7467" evidence="2">
    <location>
        <begin position="1630"/>
        <end position="1722"/>
    </location>
</feature>
<feature type="compositionally biased region" description="Basic and acidic residues" evidence="1">
    <location>
        <begin position="1960"/>
        <end position="1970"/>
    </location>
</feature>
<feature type="compositionally biased region" description="Polar residues" evidence="1">
    <location>
        <begin position="1168"/>
        <end position="1180"/>
    </location>
</feature>
<feature type="compositionally biased region" description="Basic and acidic residues" evidence="1">
    <location>
        <begin position="2949"/>
        <end position="2964"/>
    </location>
</feature>
<feature type="compositionally biased region" description="Basic and acidic residues" evidence="1">
    <location>
        <begin position="2127"/>
        <end position="2136"/>
    </location>
</feature>
<evidence type="ECO:0000313" key="4">
    <source>
        <dbReference type="Proteomes" id="UP001295423"/>
    </source>
</evidence>
<feature type="domain" description="DUF7467" evidence="2">
    <location>
        <begin position="2630"/>
        <end position="2733"/>
    </location>
</feature>
<feature type="compositionally biased region" description="Pro residues" evidence="1">
    <location>
        <begin position="271"/>
        <end position="289"/>
    </location>
</feature>
<feature type="compositionally biased region" description="Pro residues" evidence="1">
    <location>
        <begin position="243"/>
        <end position="261"/>
    </location>
</feature>
<feature type="compositionally biased region" description="Polar residues" evidence="1">
    <location>
        <begin position="1188"/>
        <end position="1199"/>
    </location>
</feature>
<feature type="region of interest" description="Disordered" evidence="1">
    <location>
        <begin position="1259"/>
        <end position="1294"/>
    </location>
</feature>
<feature type="compositionally biased region" description="Pro residues" evidence="1">
    <location>
        <begin position="1260"/>
        <end position="1272"/>
    </location>
</feature>
<feature type="compositionally biased region" description="Basic and acidic residues" evidence="1">
    <location>
        <begin position="2098"/>
        <end position="2115"/>
    </location>
</feature>
<evidence type="ECO:0000259" key="2">
    <source>
        <dbReference type="Pfam" id="PF24269"/>
    </source>
</evidence>
<feature type="compositionally biased region" description="Low complexity" evidence="1">
    <location>
        <begin position="2899"/>
        <end position="2927"/>
    </location>
</feature>
<feature type="compositionally biased region" description="Low complexity" evidence="1">
    <location>
        <begin position="290"/>
        <end position="306"/>
    </location>
</feature>
<feature type="region of interest" description="Disordered" evidence="1">
    <location>
        <begin position="2891"/>
        <end position="2974"/>
    </location>
</feature>
<feature type="compositionally biased region" description="Low complexity" evidence="1">
    <location>
        <begin position="314"/>
        <end position="334"/>
    </location>
</feature>
<feature type="compositionally biased region" description="Low complexity" evidence="1">
    <location>
        <begin position="585"/>
        <end position="601"/>
    </location>
</feature>
<feature type="region of interest" description="Disordered" evidence="1">
    <location>
        <begin position="239"/>
        <end position="408"/>
    </location>
</feature>
<keyword evidence="4" id="KW-1185">Reference proteome</keyword>
<feature type="compositionally biased region" description="Low complexity" evidence="1">
    <location>
        <begin position="1491"/>
        <end position="1508"/>
    </location>
</feature>
<accession>A0AAD2CBV2</accession>
<proteinExistence type="predicted"/>
<feature type="compositionally biased region" description="Low complexity" evidence="1">
    <location>
        <begin position="1918"/>
        <end position="1928"/>
    </location>
</feature>
<feature type="compositionally biased region" description="Low complexity" evidence="1">
    <location>
        <begin position="1051"/>
        <end position="1072"/>
    </location>
</feature>